<dbReference type="Proteomes" id="UP000616595">
    <property type="component" value="Unassembled WGS sequence"/>
</dbReference>
<comment type="caution">
    <text evidence="2">The sequence shown here is derived from an EMBL/GenBank/DDBJ whole genome shotgun (WGS) entry which is preliminary data.</text>
</comment>
<reference evidence="2" key="1">
    <citation type="submission" date="2019-10" db="EMBL/GenBank/DDBJ databases">
        <authorList>
            <person name="Ross D.E."/>
            <person name="Gulliver D."/>
        </authorList>
    </citation>
    <scope>NUCLEOTIDE SEQUENCE</scope>
    <source>
        <strain evidence="2">DER-2019</strain>
    </source>
</reference>
<organism evidence="2 3">
    <name type="scientific">Acetobacterium paludosum</name>
    <dbReference type="NCBI Taxonomy" id="52693"/>
    <lineage>
        <taxon>Bacteria</taxon>
        <taxon>Bacillati</taxon>
        <taxon>Bacillota</taxon>
        <taxon>Clostridia</taxon>
        <taxon>Eubacteriales</taxon>
        <taxon>Eubacteriaceae</taxon>
        <taxon>Acetobacterium</taxon>
    </lineage>
</organism>
<proteinExistence type="predicted"/>
<sequence>MKKKALVLCLIVLSLFSVTACSSNSDASSNPLNLEKANRYELLIGLNDATTGKQILETETAKEAIKKTILESVSGVTITISNGSYYVGALIVDENTINCIIYGADDEAINKIVQEINSQLNLTVLVAKSTSEYRLIKP</sequence>
<evidence type="ECO:0000313" key="3">
    <source>
        <dbReference type="Proteomes" id="UP000616595"/>
    </source>
</evidence>
<keyword evidence="3" id="KW-1185">Reference proteome</keyword>
<name>A0A923HVN6_9FIRM</name>
<dbReference type="RefSeq" id="WP_148565404.1">
    <property type="nucleotide sequence ID" value="NZ_RXYA01000001.1"/>
</dbReference>
<protein>
    <submittedName>
        <fullName evidence="2">Uncharacterized protein</fullName>
    </submittedName>
</protein>
<dbReference type="AlphaFoldDB" id="A0A923HVN6"/>
<feature type="signal peptide" evidence="1">
    <location>
        <begin position="1"/>
        <end position="20"/>
    </location>
</feature>
<accession>A0A923HVN6</accession>
<reference evidence="2" key="2">
    <citation type="submission" date="2020-10" db="EMBL/GenBank/DDBJ databases">
        <title>Comparative genomics of the Acetobacterium genus.</title>
        <authorList>
            <person name="Marshall C."/>
            <person name="May H."/>
            <person name="Norman S."/>
        </authorList>
    </citation>
    <scope>NUCLEOTIDE SEQUENCE</scope>
    <source>
        <strain evidence="2">DER-2019</strain>
    </source>
</reference>
<feature type="chain" id="PRO_5039456903" evidence="1">
    <location>
        <begin position="21"/>
        <end position="138"/>
    </location>
</feature>
<evidence type="ECO:0000256" key="1">
    <source>
        <dbReference type="SAM" id="SignalP"/>
    </source>
</evidence>
<dbReference type="OrthoDB" id="3174877at2"/>
<keyword evidence="1" id="KW-0732">Signal</keyword>
<gene>
    <name evidence="2" type="ORF">GH810_00345</name>
</gene>
<dbReference type="PROSITE" id="PS51257">
    <property type="entry name" value="PROKAR_LIPOPROTEIN"/>
    <property type="match status" value="1"/>
</dbReference>
<dbReference type="EMBL" id="WJBD01000001">
    <property type="protein sequence ID" value="MBC3886766.1"/>
    <property type="molecule type" value="Genomic_DNA"/>
</dbReference>
<evidence type="ECO:0000313" key="2">
    <source>
        <dbReference type="EMBL" id="MBC3886766.1"/>
    </source>
</evidence>